<gene>
    <name evidence="1" type="ORF">RT717_18390</name>
</gene>
<dbReference type="RefSeq" id="WP_317487847.1">
    <property type="nucleotide sequence ID" value="NZ_CP136051.1"/>
</dbReference>
<organism evidence="1 2">
    <name type="scientific">Imperialibacter roseus</name>
    <dbReference type="NCBI Taxonomy" id="1324217"/>
    <lineage>
        <taxon>Bacteria</taxon>
        <taxon>Pseudomonadati</taxon>
        <taxon>Bacteroidota</taxon>
        <taxon>Cytophagia</taxon>
        <taxon>Cytophagales</taxon>
        <taxon>Flammeovirgaceae</taxon>
        <taxon>Imperialibacter</taxon>
    </lineage>
</organism>
<dbReference type="Proteomes" id="UP001302349">
    <property type="component" value="Chromosome"/>
</dbReference>
<dbReference type="EMBL" id="CP136051">
    <property type="protein sequence ID" value="WOK05054.1"/>
    <property type="molecule type" value="Genomic_DNA"/>
</dbReference>
<reference evidence="1 2" key="1">
    <citation type="journal article" date="2023" name="Microbiol. Resour. Announc.">
        <title>Complete Genome Sequence of Imperialibacter roseus strain P4T.</title>
        <authorList>
            <person name="Tizabi D.R."/>
            <person name="Bachvaroff T."/>
            <person name="Hill R.T."/>
        </authorList>
    </citation>
    <scope>NUCLEOTIDE SEQUENCE [LARGE SCALE GENOMIC DNA]</scope>
    <source>
        <strain evidence="1 2">P4T</strain>
    </source>
</reference>
<name>A0ABZ0ILI3_9BACT</name>
<dbReference type="PROSITE" id="PS51257">
    <property type="entry name" value="PROKAR_LIPOPROTEIN"/>
    <property type="match status" value="1"/>
</dbReference>
<proteinExistence type="predicted"/>
<evidence type="ECO:0000313" key="2">
    <source>
        <dbReference type="Proteomes" id="UP001302349"/>
    </source>
</evidence>
<accession>A0ABZ0ILI3</accession>
<keyword evidence="2" id="KW-1185">Reference proteome</keyword>
<protein>
    <recommendedName>
        <fullName evidence="3">Lipocalin-like domain-containing protein</fullName>
    </recommendedName>
</protein>
<sequence length="160" mass="17838">MDWKSRQVTLLNTTAILCLAVGCLSLSCSKEIDTQPTFVQVPFAGTWIVSEARENGVLQNEWLGLELTFEQLKKDSGAYYLPATPGDSVWAKSGGWQVIDSIRLVRDNYANLYIFFNREGKLLTTFTIESADTTGTCPEYPCPLDVTGTWVFAFNPLPKN</sequence>
<evidence type="ECO:0008006" key="3">
    <source>
        <dbReference type="Google" id="ProtNLM"/>
    </source>
</evidence>
<evidence type="ECO:0000313" key="1">
    <source>
        <dbReference type="EMBL" id="WOK05054.1"/>
    </source>
</evidence>